<sequence>MAREAFDKLCDQISGDAVFQNNSTNPQQPVYEQLMVALKQFGYFDNACQMLVTWPSRGARQTLQKYHADSGFEGCVGLIDGTLIPLHKCPQKDGSDYYSRKGFYVIAALVVCDHKKNITYVYTGWPGCSHDQALTRNSILTTNPEGFFSDSEYLLADSAFTPTVNMVPAYKREQNRQLTKDQHNFNQHLSTACAVLHSFLNQTKDSEINELESDSDYQELDINELESDSDSHDQELEQEASSTAESIRPSLAGTKKQTEVMNNVLEFLKD</sequence>
<keyword evidence="6" id="KW-1185">Reference proteome</keyword>
<evidence type="ECO:0000313" key="5">
    <source>
        <dbReference type="EMBL" id="POW15483.1"/>
    </source>
</evidence>
<dbReference type="VEuPathDB" id="FungiDB:PSHT_03872"/>
<protein>
    <recommendedName>
        <fullName evidence="4">DDE Tnp4 domain-containing protein</fullName>
    </recommendedName>
</protein>
<evidence type="ECO:0000313" key="6">
    <source>
        <dbReference type="Proteomes" id="UP000239156"/>
    </source>
</evidence>
<evidence type="ECO:0000256" key="1">
    <source>
        <dbReference type="ARBA" id="ARBA00001968"/>
    </source>
</evidence>
<comment type="caution">
    <text evidence="5">The sequence shown here is derived from an EMBL/GenBank/DDBJ whole genome shotgun (WGS) entry which is preliminary data.</text>
</comment>
<comment type="cofactor">
    <cofactor evidence="1">
        <name>a divalent metal cation</name>
        <dbReference type="ChEBI" id="CHEBI:60240"/>
    </cofactor>
</comment>
<accession>A0A2S4W127</accession>
<gene>
    <name evidence="5" type="ORF">PSTT_02148</name>
</gene>
<evidence type="ECO:0000256" key="2">
    <source>
        <dbReference type="ARBA" id="ARBA00022723"/>
    </source>
</evidence>
<feature type="domain" description="DDE Tnp4" evidence="4">
    <location>
        <begin position="79"/>
        <end position="201"/>
    </location>
</feature>
<dbReference type="Proteomes" id="UP000239156">
    <property type="component" value="Unassembled WGS sequence"/>
</dbReference>
<name>A0A2S4W127_9BASI</name>
<dbReference type="VEuPathDB" id="FungiDB:PSTT_02148"/>
<organism evidence="5 6">
    <name type="scientific">Puccinia striiformis</name>
    <dbReference type="NCBI Taxonomy" id="27350"/>
    <lineage>
        <taxon>Eukaryota</taxon>
        <taxon>Fungi</taxon>
        <taxon>Dikarya</taxon>
        <taxon>Basidiomycota</taxon>
        <taxon>Pucciniomycotina</taxon>
        <taxon>Pucciniomycetes</taxon>
        <taxon>Pucciniales</taxon>
        <taxon>Pucciniaceae</taxon>
        <taxon>Puccinia</taxon>
    </lineage>
</organism>
<evidence type="ECO:0000259" key="4">
    <source>
        <dbReference type="Pfam" id="PF13359"/>
    </source>
</evidence>
<dbReference type="GO" id="GO:0046872">
    <property type="term" value="F:metal ion binding"/>
    <property type="evidence" value="ECO:0007669"/>
    <property type="project" value="UniProtKB-KW"/>
</dbReference>
<proteinExistence type="predicted"/>
<dbReference type="Pfam" id="PF13359">
    <property type="entry name" value="DDE_Tnp_4"/>
    <property type="match status" value="1"/>
</dbReference>
<reference evidence="5" key="1">
    <citation type="submission" date="2017-12" db="EMBL/GenBank/DDBJ databases">
        <title>Gene loss provides genomic basis for host adaptation in cereal stripe rust fungi.</title>
        <authorList>
            <person name="Xia C."/>
        </authorList>
    </citation>
    <scope>NUCLEOTIDE SEQUENCE [LARGE SCALE GENOMIC DNA]</scope>
    <source>
        <strain evidence="5">93-210</strain>
    </source>
</reference>
<dbReference type="EMBL" id="PKSL01000012">
    <property type="protein sequence ID" value="POW15483.1"/>
    <property type="molecule type" value="Genomic_DNA"/>
</dbReference>
<feature type="region of interest" description="Disordered" evidence="3">
    <location>
        <begin position="224"/>
        <end position="259"/>
    </location>
</feature>
<dbReference type="InterPro" id="IPR027806">
    <property type="entry name" value="HARBI1_dom"/>
</dbReference>
<keyword evidence="2" id="KW-0479">Metal-binding</keyword>
<evidence type="ECO:0000256" key="3">
    <source>
        <dbReference type="SAM" id="MobiDB-lite"/>
    </source>
</evidence>
<dbReference type="AlphaFoldDB" id="A0A2S4W127"/>